<dbReference type="Gene3D" id="3.30.1330.60">
    <property type="entry name" value="OmpA-like domain"/>
    <property type="match status" value="1"/>
</dbReference>
<keyword evidence="8" id="KW-1185">Reference proteome</keyword>
<dbReference type="SUPFAM" id="SSF53300">
    <property type="entry name" value="vWA-like"/>
    <property type="match status" value="1"/>
</dbReference>
<protein>
    <submittedName>
        <fullName evidence="7">OmpA family protein</fullName>
    </submittedName>
</protein>
<keyword evidence="3" id="KW-0998">Cell outer membrane</keyword>
<proteinExistence type="predicted"/>
<dbReference type="InterPro" id="IPR050330">
    <property type="entry name" value="Bact_OuterMem_StrucFunc"/>
</dbReference>
<dbReference type="InterPro" id="IPR006664">
    <property type="entry name" value="OMP_bac"/>
</dbReference>
<comment type="caution">
    <text evidence="7">The sequence shown here is derived from an EMBL/GenBank/DDBJ whole genome shotgun (WGS) entry which is preliminary data.</text>
</comment>
<dbReference type="PANTHER" id="PTHR30329:SF21">
    <property type="entry name" value="LIPOPROTEIN YIAD-RELATED"/>
    <property type="match status" value="1"/>
</dbReference>
<keyword evidence="2 4" id="KW-0472">Membrane</keyword>
<dbReference type="PROSITE" id="PS51123">
    <property type="entry name" value="OMPA_2"/>
    <property type="match status" value="1"/>
</dbReference>
<dbReference type="InterPro" id="IPR006665">
    <property type="entry name" value="OmpA-like"/>
</dbReference>
<reference evidence="7 8" key="1">
    <citation type="submission" date="2024-10" db="EMBL/GenBank/DDBJ databases">
        <title>The Natural Products Discovery Center: Release of the First 8490 Sequenced Strains for Exploring Actinobacteria Biosynthetic Diversity.</title>
        <authorList>
            <person name="Kalkreuter E."/>
            <person name="Kautsar S.A."/>
            <person name="Yang D."/>
            <person name="Bader C.D."/>
            <person name="Teijaro C.N."/>
            <person name="Fluegel L."/>
            <person name="Davis C.M."/>
            <person name="Simpson J.R."/>
            <person name="Lauterbach L."/>
            <person name="Steele A.D."/>
            <person name="Gui C."/>
            <person name="Meng S."/>
            <person name="Li G."/>
            <person name="Viehrig K."/>
            <person name="Ye F."/>
            <person name="Su P."/>
            <person name="Kiefer A.F."/>
            <person name="Nichols A."/>
            <person name="Cepeda A.J."/>
            <person name="Yan W."/>
            <person name="Fan B."/>
            <person name="Jiang Y."/>
            <person name="Adhikari A."/>
            <person name="Zheng C.-J."/>
            <person name="Schuster L."/>
            <person name="Cowan T.M."/>
            <person name="Smanski M.J."/>
            <person name="Chevrette M.G."/>
            <person name="De Carvalho L.P.S."/>
            <person name="Shen B."/>
        </authorList>
    </citation>
    <scope>NUCLEOTIDE SEQUENCE [LARGE SCALE GENOMIC DNA]</scope>
    <source>
        <strain evidence="7 8">NPDC007147</strain>
    </source>
</reference>
<evidence type="ECO:0000256" key="3">
    <source>
        <dbReference type="ARBA" id="ARBA00023237"/>
    </source>
</evidence>
<evidence type="ECO:0000256" key="1">
    <source>
        <dbReference type="ARBA" id="ARBA00004442"/>
    </source>
</evidence>
<evidence type="ECO:0000313" key="8">
    <source>
        <dbReference type="Proteomes" id="UP001601197"/>
    </source>
</evidence>
<dbReference type="RefSeq" id="WP_388347717.1">
    <property type="nucleotide sequence ID" value="NZ_JBIAFJ010000012.1"/>
</dbReference>
<feature type="region of interest" description="Disordered" evidence="5">
    <location>
        <begin position="1"/>
        <end position="20"/>
    </location>
</feature>
<organism evidence="7 8">
    <name type="scientific">Streptomyces kebangsaanensis</name>
    <dbReference type="NCBI Taxonomy" id="864058"/>
    <lineage>
        <taxon>Bacteria</taxon>
        <taxon>Bacillati</taxon>
        <taxon>Actinomycetota</taxon>
        <taxon>Actinomycetes</taxon>
        <taxon>Kitasatosporales</taxon>
        <taxon>Streptomycetaceae</taxon>
        <taxon>Streptomyces</taxon>
    </lineage>
</organism>
<dbReference type="Proteomes" id="UP001601197">
    <property type="component" value="Unassembled WGS sequence"/>
</dbReference>
<evidence type="ECO:0000256" key="2">
    <source>
        <dbReference type="ARBA" id="ARBA00023136"/>
    </source>
</evidence>
<dbReference type="InterPro" id="IPR036737">
    <property type="entry name" value="OmpA-like_sf"/>
</dbReference>
<gene>
    <name evidence="7" type="ORF">ACFYNZ_16335</name>
</gene>
<dbReference type="PRINTS" id="PR01021">
    <property type="entry name" value="OMPADOMAIN"/>
</dbReference>
<comment type="subcellular location">
    <subcellularLocation>
        <location evidence="1">Cell outer membrane</location>
    </subcellularLocation>
</comment>
<dbReference type="CDD" id="cd07185">
    <property type="entry name" value="OmpA_C-like"/>
    <property type="match status" value="1"/>
</dbReference>
<name>A0ABW6KT43_9ACTN</name>
<evidence type="ECO:0000313" key="7">
    <source>
        <dbReference type="EMBL" id="MFE9171069.1"/>
    </source>
</evidence>
<dbReference type="Pfam" id="PF00691">
    <property type="entry name" value="OmpA"/>
    <property type="match status" value="1"/>
</dbReference>
<evidence type="ECO:0000256" key="5">
    <source>
        <dbReference type="SAM" id="MobiDB-lite"/>
    </source>
</evidence>
<dbReference type="EMBL" id="JBIAFJ010000012">
    <property type="protein sequence ID" value="MFE9171069.1"/>
    <property type="molecule type" value="Genomic_DNA"/>
</dbReference>
<evidence type="ECO:0000256" key="4">
    <source>
        <dbReference type="PROSITE-ProRule" id="PRU00473"/>
    </source>
</evidence>
<dbReference type="SUPFAM" id="SSF103088">
    <property type="entry name" value="OmpA-like"/>
    <property type="match status" value="1"/>
</dbReference>
<evidence type="ECO:0000259" key="6">
    <source>
        <dbReference type="PROSITE" id="PS51123"/>
    </source>
</evidence>
<feature type="compositionally biased region" description="Low complexity" evidence="5">
    <location>
        <begin position="7"/>
        <end position="20"/>
    </location>
</feature>
<dbReference type="Gene3D" id="3.40.50.410">
    <property type="entry name" value="von Willebrand factor, type A domain"/>
    <property type="match status" value="1"/>
</dbReference>
<feature type="domain" description="OmpA-like" evidence="6">
    <location>
        <begin position="316"/>
        <end position="433"/>
    </location>
</feature>
<sequence>MTAAPPTRTGRPARSASASRAGRLVRAVSTALLLPALVAGLVSGCVPASGSEAACDWMRKAADGAPPGEEGHTVILVDVSSSVRGSAPTSGGVDHAAAVTQHVGRWLDGVGTVSVAAFDGDAHDLRWVARSWAAKPGGSGNEENRRRRAGAVPRCVALAVAEAQTMVPGRGGSDVLGAVREASAALAGTKGTRRLVVLTDGLPTTGCADLRDSGFEGKLETDAIVQRCRADKEVTPETLASVETVLVGLGRTARDEPQASPAQSEWLGGLWQRLCAAAHPKPAHAADCALTTAAAARPLGEKESPRRPRDPAVTFPQRTYKQAGARAFFDPNSSVLLPRALPRLTRVAVELRGLDGVRVRVLGYVDPRGGPANNRKLSQARADAVKSELERLGVRNVTAVGKGVPDGCPGTGGDLGREQKLQCDRRVDIVVVR</sequence>
<accession>A0ABW6KT43</accession>
<dbReference type="PANTHER" id="PTHR30329">
    <property type="entry name" value="STATOR ELEMENT OF FLAGELLAR MOTOR COMPLEX"/>
    <property type="match status" value="1"/>
</dbReference>
<dbReference type="InterPro" id="IPR036465">
    <property type="entry name" value="vWFA_dom_sf"/>
</dbReference>